<evidence type="ECO:0000313" key="3">
    <source>
        <dbReference type="Proteomes" id="UP000321429"/>
    </source>
</evidence>
<accession>A0A510VQT9</accession>
<protein>
    <recommendedName>
        <fullName evidence="1">Immunity protein Imm33 domain-containing protein</fullName>
    </recommendedName>
</protein>
<name>A0A510VQT9_9LACO</name>
<dbReference type="AlphaFoldDB" id="A0A510VQT9"/>
<dbReference type="InterPro" id="IPR018689">
    <property type="entry name" value="Imm33_dom"/>
</dbReference>
<dbReference type="Proteomes" id="UP000321429">
    <property type="component" value="Unassembled WGS sequence"/>
</dbReference>
<organism evidence="2 3">
    <name type="scientific">Furfurilactobacillus siliginis</name>
    <dbReference type="NCBI Taxonomy" id="348151"/>
    <lineage>
        <taxon>Bacteria</taxon>
        <taxon>Bacillati</taxon>
        <taxon>Bacillota</taxon>
        <taxon>Bacilli</taxon>
        <taxon>Lactobacillales</taxon>
        <taxon>Lactobacillaceae</taxon>
        <taxon>Furfurilactobacillus</taxon>
    </lineage>
</organism>
<dbReference type="EMBL" id="BJUD01000044">
    <property type="protein sequence ID" value="GEK29309.1"/>
    <property type="molecule type" value="Genomic_DNA"/>
</dbReference>
<feature type="domain" description="Immunity protein Imm33" evidence="1">
    <location>
        <begin position="18"/>
        <end position="90"/>
    </location>
</feature>
<comment type="caution">
    <text evidence="2">The sequence shown here is derived from an EMBL/GenBank/DDBJ whole genome shotgun (WGS) entry which is preliminary data.</text>
</comment>
<dbReference type="RefSeq" id="WP_057809614.1">
    <property type="nucleotide sequence ID" value="NZ_BJUD01000044.1"/>
</dbReference>
<sequence>MSENEITAHPLKGAGASLVSNTILSGDGILKYAIREDSVADSDNGWRFFADDDNDPLATELTPIDFNLILQIQPAVFGIFDYPAGTTLQLVISDNGAAQWWDNDLAHPVKVRTPKLPFLEED</sequence>
<dbReference type="Pfam" id="PF09951">
    <property type="entry name" value="Imm33"/>
    <property type="match status" value="1"/>
</dbReference>
<proteinExistence type="predicted"/>
<evidence type="ECO:0000259" key="1">
    <source>
        <dbReference type="Pfam" id="PF09951"/>
    </source>
</evidence>
<evidence type="ECO:0000313" key="2">
    <source>
        <dbReference type="EMBL" id="GEK29309.1"/>
    </source>
</evidence>
<reference evidence="2 3" key="1">
    <citation type="submission" date="2019-07" db="EMBL/GenBank/DDBJ databases">
        <title>Whole genome shotgun sequence of Lactobacillus siliginis NBRC 101315.</title>
        <authorList>
            <person name="Hosoyama A."/>
            <person name="Uohara A."/>
            <person name="Ohji S."/>
            <person name="Ichikawa N."/>
        </authorList>
    </citation>
    <scope>NUCLEOTIDE SEQUENCE [LARGE SCALE GENOMIC DNA]</scope>
    <source>
        <strain evidence="2 3">NBRC 101315</strain>
    </source>
</reference>
<dbReference type="OrthoDB" id="9789980at2"/>
<gene>
    <name evidence="2" type="ORF">LSI01_16200</name>
</gene>